<dbReference type="InterPro" id="IPR014710">
    <property type="entry name" value="RmlC-like_jellyroll"/>
</dbReference>
<organism evidence="5 6">
    <name type="scientific">Blautia caecimuris</name>
    <dbReference type="NCBI Taxonomy" id="1796615"/>
    <lineage>
        <taxon>Bacteria</taxon>
        <taxon>Bacillati</taxon>
        <taxon>Bacillota</taxon>
        <taxon>Clostridia</taxon>
        <taxon>Lachnospirales</taxon>
        <taxon>Lachnospiraceae</taxon>
        <taxon>Blautia</taxon>
    </lineage>
</organism>
<dbReference type="Pfam" id="PF02311">
    <property type="entry name" value="AraC_binding"/>
    <property type="match status" value="1"/>
</dbReference>
<dbReference type="Pfam" id="PF12833">
    <property type="entry name" value="HTH_18"/>
    <property type="match status" value="1"/>
</dbReference>
<dbReference type="PROSITE" id="PS01124">
    <property type="entry name" value="HTH_ARAC_FAMILY_2"/>
    <property type="match status" value="1"/>
</dbReference>
<feature type="domain" description="HTH araC/xylS-type" evidence="4">
    <location>
        <begin position="190"/>
        <end position="288"/>
    </location>
</feature>
<proteinExistence type="predicted"/>
<dbReference type="InterPro" id="IPR009057">
    <property type="entry name" value="Homeodomain-like_sf"/>
</dbReference>
<dbReference type="Gene3D" id="2.60.120.10">
    <property type="entry name" value="Jelly Rolls"/>
    <property type="match status" value="1"/>
</dbReference>
<evidence type="ECO:0000256" key="1">
    <source>
        <dbReference type="ARBA" id="ARBA00023015"/>
    </source>
</evidence>
<evidence type="ECO:0000259" key="4">
    <source>
        <dbReference type="PROSITE" id="PS01124"/>
    </source>
</evidence>
<dbReference type="PRINTS" id="PR00032">
    <property type="entry name" value="HTHARAC"/>
</dbReference>
<dbReference type="Proteomes" id="UP001549106">
    <property type="component" value="Unassembled WGS sequence"/>
</dbReference>
<dbReference type="PANTHER" id="PTHR43280:SF2">
    <property type="entry name" value="HTH-TYPE TRANSCRIPTIONAL REGULATOR EXSA"/>
    <property type="match status" value="1"/>
</dbReference>
<dbReference type="InterPro" id="IPR037923">
    <property type="entry name" value="HTH-like"/>
</dbReference>
<dbReference type="PANTHER" id="PTHR43280">
    <property type="entry name" value="ARAC-FAMILY TRANSCRIPTIONAL REGULATOR"/>
    <property type="match status" value="1"/>
</dbReference>
<gene>
    <name evidence="5" type="ORF">ABID24_001532</name>
</gene>
<keyword evidence="2" id="KW-0238">DNA-binding</keyword>
<dbReference type="InterPro" id="IPR020449">
    <property type="entry name" value="Tscrpt_reg_AraC-type_HTH"/>
</dbReference>
<dbReference type="InterPro" id="IPR018060">
    <property type="entry name" value="HTH_AraC"/>
</dbReference>
<dbReference type="Gene3D" id="1.10.10.60">
    <property type="entry name" value="Homeodomain-like"/>
    <property type="match status" value="1"/>
</dbReference>
<protein>
    <submittedName>
        <fullName evidence="5">AraC-like DNA-binding protein</fullName>
    </submittedName>
</protein>
<keyword evidence="1" id="KW-0805">Transcription regulation</keyword>
<sequence length="309" mass="35779">MIYESIPLAKDLSVEKIYTIHYFEYCNDFSYPGEQHDFWEFQCVDKGTARIQADEEVHVLTHGQIIFHRPNEFHNLSATGNHAPNIVVVSFACNSPCMSFFEKQILTLSDTERTLIGKIIAEARRCIASPLDDPYLHKMELRKDSPVGSQQLLVLYLEQLLIHMLRRYTTQVPHCVRNIGDPSFESSACRRITRYLEDHICESLSLEAICHDNLIGRSQLQKIFREEYGCGVIDFFSHMKINFARQLIRENDMNFTQISEFLGYSSIHYFSRQFKKLCGMTPTEYALSIKAISERPQNSEKDIKNGADD</sequence>
<dbReference type="SUPFAM" id="SSF46689">
    <property type="entry name" value="Homeodomain-like"/>
    <property type="match status" value="1"/>
</dbReference>
<name>A0ABV2M1G9_9FIRM</name>
<evidence type="ECO:0000256" key="2">
    <source>
        <dbReference type="ARBA" id="ARBA00023125"/>
    </source>
</evidence>
<dbReference type="RefSeq" id="WP_147600078.1">
    <property type="nucleotide sequence ID" value="NZ_BAABXP010000001.1"/>
</dbReference>
<dbReference type="InterPro" id="IPR003313">
    <property type="entry name" value="AraC-bd"/>
</dbReference>
<keyword evidence="6" id="KW-1185">Reference proteome</keyword>
<reference evidence="5 6" key="1">
    <citation type="submission" date="2024-06" db="EMBL/GenBank/DDBJ databases">
        <title>Genomic Encyclopedia of Type Strains, Phase IV (KMG-IV): sequencing the most valuable type-strain genomes for metagenomic binning, comparative biology and taxonomic classification.</title>
        <authorList>
            <person name="Goeker M."/>
        </authorList>
    </citation>
    <scope>NUCLEOTIDE SEQUENCE [LARGE SCALE GENOMIC DNA]</scope>
    <source>
        <strain evidence="5 6">DSM 29492</strain>
    </source>
</reference>
<evidence type="ECO:0000313" key="6">
    <source>
        <dbReference type="Proteomes" id="UP001549106"/>
    </source>
</evidence>
<evidence type="ECO:0000256" key="3">
    <source>
        <dbReference type="ARBA" id="ARBA00023163"/>
    </source>
</evidence>
<dbReference type="SUPFAM" id="SSF51215">
    <property type="entry name" value="Regulatory protein AraC"/>
    <property type="match status" value="1"/>
</dbReference>
<keyword evidence="3" id="KW-0804">Transcription</keyword>
<comment type="caution">
    <text evidence="5">The sequence shown here is derived from an EMBL/GenBank/DDBJ whole genome shotgun (WGS) entry which is preliminary data.</text>
</comment>
<dbReference type="EMBL" id="JBEPMJ010000009">
    <property type="protein sequence ID" value="MET3750286.1"/>
    <property type="molecule type" value="Genomic_DNA"/>
</dbReference>
<dbReference type="SMART" id="SM00342">
    <property type="entry name" value="HTH_ARAC"/>
    <property type="match status" value="1"/>
</dbReference>
<evidence type="ECO:0000313" key="5">
    <source>
        <dbReference type="EMBL" id="MET3750286.1"/>
    </source>
</evidence>
<accession>A0ABV2M1G9</accession>